<keyword evidence="8" id="KW-1185">Reference proteome</keyword>
<dbReference type="PANTHER" id="PTHR43087:SF1">
    <property type="entry name" value="LAO_AO TRANSPORT SYSTEM ATPASE"/>
    <property type="match status" value="1"/>
</dbReference>
<keyword evidence="2" id="KW-0547">Nucleotide-binding</keyword>
<name>A0A1Y6K5N4_9CHLR</name>
<dbReference type="InterPro" id="IPR052040">
    <property type="entry name" value="GTPase/Isobutyryl-CoA_mutase"/>
</dbReference>
<dbReference type="PANTHER" id="PTHR43087">
    <property type="entry name" value="LYSINE/ARGININE/ORNITHINE TRANSPORT SYSTEM KINASE"/>
    <property type="match status" value="1"/>
</dbReference>
<dbReference type="InterPro" id="IPR003593">
    <property type="entry name" value="AAA+_ATPase"/>
</dbReference>
<gene>
    <name evidence="7" type="ORF">CFX1CAM_1821</name>
</gene>
<dbReference type="InterPro" id="IPR027417">
    <property type="entry name" value="P-loop_NTPase"/>
</dbReference>
<dbReference type="NCBIfam" id="TIGR00750">
    <property type="entry name" value="lao"/>
    <property type="match status" value="1"/>
</dbReference>
<protein>
    <submittedName>
        <fullName evidence="7">Putative enzyme</fullName>
        <ecNumber evidence="7">3.6.-.-</ecNumber>
    </submittedName>
</protein>
<reference evidence="8" key="1">
    <citation type="submission" date="2017-05" db="EMBL/GenBank/DDBJ databases">
        <authorList>
            <person name="Kirkegaard R."/>
            <person name="Mcilroy J S."/>
        </authorList>
    </citation>
    <scope>NUCLEOTIDE SEQUENCE [LARGE SCALE GENOMIC DNA]</scope>
</reference>
<dbReference type="OrthoDB" id="9778292at2"/>
<dbReference type="CDD" id="cd03114">
    <property type="entry name" value="MMAA-like"/>
    <property type="match status" value="1"/>
</dbReference>
<evidence type="ECO:0000256" key="5">
    <source>
        <dbReference type="ARBA" id="ARBA00023186"/>
    </source>
</evidence>
<comment type="similarity">
    <text evidence="1">Belongs to the SIMIBI class G3E GTPase family. ArgK/MeaB subfamily.</text>
</comment>
<keyword evidence="4" id="KW-0342">GTP-binding</keyword>
<feature type="domain" description="AAA+ ATPase" evidence="6">
    <location>
        <begin position="44"/>
        <end position="221"/>
    </location>
</feature>
<dbReference type="GO" id="GO:0005525">
    <property type="term" value="F:GTP binding"/>
    <property type="evidence" value="ECO:0007669"/>
    <property type="project" value="UniProtKB-KW"/>
</dbReference>
<dbReference type="GO" id="GO:0003924">
    <property type="term" value="F:GTPase activity"/>
    <property type="evidence" value="ECO:0007669"/>
    <property type="project" value="InterPro"/>
</dbReference>
<accession>A0A1Y6K5N4</accession>
<dbReference type="Pfam" id="PF03308">
    <property type="entry name" value="MeaB"/>
    <property type="match status" value="1"/>
</dbReference>
<dbReference type="KEGG" id="abat:CFX1CAM_1821"/>
<evidence type="ECO:0000256" key="2">
    <source>
        <dbReference type="ARBA" id="ARBA00022741"/>
    </source>
</evidence>
<evidence type="ECO:0000313" key="8">
    <source>
        <dbReference type="Proteomes" id="UP000195514"/>
    </source>
</evidence>
<evidence type="ECO:0000256" key="3">
    <source>
        <dbReference type="ARBA" id="ARBA00022801"/>
    </source>
</evidence>
<proteinExistence type="inferred from homology"/>
<dbReference type="Proteomes" id="UP000195514">
    <property type="component" value="Chromosome I"/>
</dbReference>
<sequence length="339" mass="36615">MIQIDPIAIRQGDRLALSRALTAVENNAPESRDLQSALFPFTGKAHLIGVTGPAGSGKSTLVNQLAKHFRQDKDNQLAPKVAIIAVDPSSPFTGGALLGDRIRMGDLAGDKGIFIRSMASRGALGGLANQTAAFVTVLDSAGFDLIIIETVGAGQAEVDIASLAHTVIVVEAPGMGDDIQAIKAGILEIADIIVVNKADRPGAENTIRALRVMLEMAQRKFDSHAVAGKHLLDATPAPTAETQQPQSGWLPTIHSTIAVDGKGIAPLIDDVQRHRQFLRESGEWQQKEAARLRRDVHALIREALLTRWWEKLDENQFAQILDDVIHRKYSPIEAVEKLL</sequence>
<dbReference type="EC" id="3.6.-.-" evidence="7"/>
<dbReference type="Gene3D" id="3.40.50.300">
    <property type="entry name" value="P-loop containing nucleotide triphosphate hydrolases"/>
    <property type="match status" value="1"/>
</dbReference>
<evidence type="ECO:0000256" key="1">
    <source>
        <dbReference type="ARBA" id="ARBA00009625"/>
    </source>
</evidence>
<dbReference type="AlphaFoldDB" id="A0A1Y6K5N4"/>
<dbReference type="SMART" id="SM00382">
    <property type="entry name" value="AAA"/>
    <property type="match status" value="1"/>
</dbReference>
<evidence type="ECO:0000313" key="7">
    <source>
        <dbReference type="EMBL" id="SMX54886.1"/>
    </source>
</evidence>
<dbReference type="EMBL" id="LT859958">
    <property type="protein sequence ID" value="SMX54886.1"/>
    <property type="molecule type" value="Genomic_DNA"/>
</dbReference>
<evidence type="ECO:0000256" key="4">
    <source>
        <dbReference type="ARBA" id="ARBA00023134"/>
    </source>
</evidence>
<evidence type="ECO:0000259" key="6">
    <source>
        <dbReference type="SMART" id="SM00382"/>
    </source>
</evidence>
<dbReference type="SUPFAM" id="SSF52540">
    <property type="entry name" value="P-loop containing nucleoside triphosphate hydrolases"/>
    <property type="match status" value="1"/>
</dbReference>
<keyword evidence="3 7" id="KW-0378">Hydrolase</keyword>
<dbReference type="InterPro" id="IPR005129">
    <property type="entry name" value="GTPase_ArgK"/>
</dbReference>
<keyword evidence="5" id="KW-0143">Chaperone</keyword>
<dbReference type="RefSeq" id="WP_087862691.1">
    <property type="nucleotide sequence ID" value="NZ_LT859958.1"/>
</dbReference>
<organism evidence="7 8">
    <name type="scientific">Candidatus Brevifilum fermentans</name>
    <dbReference type="NCBI Taxonomy" id="1986204"/>
    <lineage>
        <taxon>Bacteria</taxon>
        <taxon>Bacillati</taxon>
        <taxon>Chloroflexota</taxon>
        <taxon>Anaerolineae</taxon>
        <taxon>Anaerolineales</taxon>
        <taxon>Anaerolineaceae</taxon>
        <taxon>Candidatus Brevifilum</taxon>
    </lineage>
</organism>